<organism evidence="2 3">
    <name type="scientific">Arabis nemorensis</name>
    <dbReference type="NCBI Taxonomy" id="586526"/>
    <lineage>
        <taxon>Eukaryota</taxon>
        <taxon>Viridiplantae</taxon>
        <taxon>Streptophyta</taxon>
        <taxon>Embryophyta</taxon>
        <taxon>Tracheophyta</taxon>
        <taxon>Spermatophyta</taxon>
        <taxon>Magnoliopsida</taxon>
        <taxon>eudicotyledons</taxon>
        <taxon>Gunneridae</taxon>
        <taxon>Pentapetalae</taxon>
        <taxon>rosids</taxon>
        <taxon>malvids</taxon>
        <taxon>Brassicales</taxon>
        <taxon>Brassicaceae</taxon>
        <taxon>Arabideae</taxon>
        <taxon>Arabis</taxon>
    </lineage>
</organism>
<accession>A0A565CQ44</accession>
<evidence type="ECO:0000313" key="2">
    <source>
        <dbReference type="EMBL" id="VVB15674.1"/>
    </source>
</evidence>
<keyword evidence="3" id="KW-1185">Reference proteome</keyword>
<dbReference type="PROSITE" id="PS51257">
    <property type="entry name" value="PROKAR_LIPOPROTEIN"/>
    <property type="match status" value="1"/>
</dbReference>
<evidence type="ECO:0000256" key="1">
    <source>
        <dbReference type="SAM" id="MobiDB-lite"/>
    </source>
</evidence>
<proteinExistence type="predicted"/>
<gene>
    <name evidence="2" type="ORF">ANE_LOCUS26118</name>
</gene>
<reference evidence="2" key="1">
    <citation type="submission" date="2019-07" db="EMBL/GenBank/DDBJ databases">
        <authorList>
            <person name="Dittberner H."/>
        </authorList>
    </citation>
    <scope>NUCLEOTIDE SEQUENCE [LARGE SCALE GENOMIC DNA]</scope>
</reference>
<dbReference type="EMBL" id="CABITT030000008">
    <property type="protein sequence ID" value="VVB15674.1"/>
    <property type="molecule type" value="Genomic_DNA"/>
</dbReference>
<sequence>MGRIESVRWGLGYQGGSGCDREGQSERIIFVKSSGATDVPQKQDGSVQSPGHICNDLGTGHSKNIKISMAAREMKTHTSSGSSFGCREIEGYL</sequence>
<dbReference type="AlphaFoldDB" id="A0A565CQ44"/>
<dbReference type="Proteomes" id="UP000489600">
    <property type="component" value="Unassembled WGS sequence"/>
</dbReference>
<feature type="region of interest" description="Disordered" evidence="1">
    <location>
        <begin position="34"/>
        <end position="55"/>
    </location>
</feature>
<name>A0A565CQ44_9BRAS</name>
<evidence type="ECO:0000313" key="3">
    <source>
        <dbReference type="Proteomes" id="UP000489600"/>
    </source>
</evidence>
<comment type="caution">
    <text evidence="2">The sequence shown here is derived from an EMBL/GenBank/DDBJ whole genome shotgun (WGS) entry which is preliminary data.</text>
</comment>
<protein>
    <submittedName>
        <fullName evidence="2">Uncharacterized protein</fullName>
    </submittedName>
</protein>